<reference evidence="2" key="1">
    <citation type="submission" date="2019-06" db="EMBL/GenBank/DDBJ databases">
        <title>The complete genome of Emcibacter congregatus ZYLT.</title>
        <authorList>
            <person name="Zhao Z."/>
        </authorList>
    </citation>
    <scope>NUCLEOTIDE SEQUENCE [LARGE SCALE GENOMIC DNA]</scope>
    <source>
        <strain evidence="2">MCCC 1A06723</strain>
    </source>
</reference>
<comment type="caution">
    <text evidence="1">The sequence shown here is derived from an EMBL/GenBank/DDBJ whole genome shotgun (WGS) entry which is preliminary data.</text>
</comment>
<evidence type="ECO:0000313" key="2">
    <source>
        <dbReference type="Proteomes" id="UP000319148"/>
    </source>
</evidence>
<name>A0A501PVJ1_9PROT</name>
<dbReference type="RefSeq" id="WP_139937786.1">
    <property type="nucleotide sequence ID" value="NZ_JBHSYP010000011.1"/>
</dbReference>
<evidence type="ECO:0000313" key="1">
    <source>
        <dbReference type="EMBL" id="TPD63786.1"/>
    </source>
</evidence>
<dbReference type="Gene3D" id="1.10.700.10">
    <property type="entry name" value="Dioxygenase LigAB, LigA subunit"/>
    <property type="match status" value="1"/>
</dbReference>
<proteinExistence type="predicted"/>
<dbReference type="SUPFAM" id="SSF48076">
    <property type="entry name" value="LigA subunit of an aromatic-ring-opening dioxygenase LigAB"/>
    <property type="match status" value="1"/>
</dbReference>
<sequence length="87" mass="9656">MSINAIEKLLWQVSVNPAEAQALREDAASCLSRYRLDEKERSLVSGWQLRAMLDSGVHPMVLLMAYAAVNGPEAGMKYAEEIHKPQA</sequence>
<gene>
    <name evidence="1" type="ORF">FIV46_00185</name>
</gene>
<dbReference type="EMBL" id="VFIY01000003">
    <property type="protein sequence ID" value="TPD63786.1"/>
    <property type="molecule type" value="Genomic_DNA"/>
</dbReference>
<protein>
    <recommendedName>
        <fullName evidence="3">Extradiol ring-cleavage dioxygenase LigAB LigA subunit domain-containing protein</fullName>
    </recommendedName>
</protein>
<keyword evidence="2" id="KW-1185">Reference proteome</keyword>
<dbReference type="OrthoDB" id="3478734at2"/>
<dbReference type="InterPro" id="IPR036622">
    <property type="entry name" value="LigA_sf"/>
</dbReference>
<dbReference type="Proteomes" id="UP000319148">
    <property type="component" value="Unassembled WGS sequence"/>
</dbReference>
<organism evidence="1 2">
    <name type="scientific">Emcibacter nanhaiensis</name>
    <dbReference type="NCBI Taxonomy" id="1505037"/>
    <lineage>
        <taxon>Bacteria</taxon>
        <taxon>Pseudomonadati</taxon>
        <taxon>Pseudomonadota</taxon>
        <taxon>Alphaproteobacteria</taxon>
        <taxon>Emcibacterales</taxon>
        <taxon>Emcibacteraceae</taxon>
        <taxon>Emcibacter</taxon>
    </lineage>
</organism>
<dbReference type="AlphaFoldDB" id="A0A501PVJ1"/>
<accession>A0A501PVJ1</accession>
<evidence type="ECO:0008006" key="3">
    <source>
        <dbReference type="Google" id="ProtNLM"/>
    </source>
</evidence>